<dbReference type="PROSITE" id="PS51032">
    <property type="entry name" value="AP2_ERF"/>
    <property type="match status" value="1"/>
</dbReference>
<dbReference type="Gene3D" id="3.30.730.10">
    <property type="entry name" value="AP2/ERF domain"/>
    <property type="match status" value="1"/>
</dbReference>
<evidence type="ECO:0000259" key="6">
    <source>
        <dbReference type="PROSITE" id="PS51032"/>
    </source>
</evidence>
<evidence type="ECO:0000313" key="7">
    <source>
        <dbReference type="EMBL" id="CAD9675330.1"/>
    </source>
</evidence>
<feature type="domain" description="AP2/ERF" evidence="6">
    <location>
        <begin position="96"/>
        <end position="152"/>
    </location>
</feature>
<gene>
    <name evidence="7" type="ORF">QSP1433_LOCUS5024</name>
</gene>
<evidence type="ECO:0000256" key="5">
    <source>
        <dbReference type="ARBA" id="ARBA00023242"/>
    </source>
</evidence>
<dbReference type="InterPro" id="IPR001471">
    <property type="entry name" value="AP2/ERF_dom"/>
</dbReference>
<keyword evidence="2" id="KW-0805">Transcription regulation</keyword>
<dbReference type="GO" id="GO:0003677">
    <property type="term" value="F:DNA binding"/>
    <property type="evidence" value="ECO:0007669"/>
    <property type="project" value="UniProtKB-KW"/>
</dbReference>
<keyword evidence="3" id="KW-0238">DNA-binding</keyword>
<sequence>MLLPLTEQTSWIPRQSNKRQTQSCFTMTLNDRRPPTSFDECNAFSRYASLLPNVNSTQPALVVTLEHTLPSGKAVLELLLGGNANKDPAFDKLLSPYRGVSYHRVSHRWRARIKVNGKSLHLGYFHSDIEAAIAYNMTAKTQERTKSSLNKHIDMVYNDKVETQVRLVETVESGNGGTEANPVATVPHDGSEVVSNERTSLIRAKDSFCFGGFERVFDAEFITDDLTLHMGDEWEDTFLKVWFHEKPVPEQSVYPEVTNNCIDVGTGLKRKVSFPPRLGPKRTNNVITREGAVGKSC</sequence>
<dbReference type="AlphaFoldDB" id="A0A7S2W924"/>
<evidence type="ECO:0000256" key="3">
    <source>
        <dbReference type="ARBA" id="ARBA00023125"/>
    </source>
</evidence>
<organism evidence="7">
    <name type="scientific">Mucochytrium quahogii</name>
    <dbReference type="NCBI Taxonomy" id="96639"/>
    <lineage>
        <taxon>Eukaryota</taxon>
        <taxon>Sar</taxon>
        <taxon>Stramenopiles</taxon>
        <taxon>Bigyra</taxon>
        <taxon>Labyrinthulomycetes</taxon>
        <taxon>Thraustochytrida</taxon>
        <taxon>Thraustochytriidae</taxon>
        <taxon>Mucochytrium</taxon>
    </lineage>
</organism>
<protein>
    <recommendedName>
        <fullName evidence="6">AP2/ERF domain-containing protein</fullName>
    </recommendedName>
</protein>
<keyword evidence="4" id="KW-0804">Transcription</keyword>
<dbReference type="EMBL" id="HBHK01008117">
    <property type="protein sequence ID" value="CAD9675330.1"/>
    <property type="molecule type" value="Transcribed_RNA"/>
</dbReference>
<reference evidence="7" key="1">
    <citation type="submission" date="2021-01" db="EMBL/GenBank/DDBJ databases">
        <authorList>
            <person name="Corre E."/>
            <person name="Pelletier E."/>
            <person name="Niang G."/>
            <person name="Scheremetjew M."/>
            <person name="Finn R."/>
            <person name="Kale V."/>
            <person name="Holt S."/>
            <person name="Cochrane G."/>
            <person name="Meng A."/>
            <person name="Brown T."/>
            <person name="Cohen L."/>
        </authorList>
    </citation>
    <scope>NUCLEOTIDE SEQUENCE</scope>
    <source>
        <strain evidence="7">NY070348D</strain>
    </source>
</reference>
<dbReference type="GO" id="GO:0005634">
    <property type="term" value="C:nucleus"/>
    <property type="evidence" value="ECO:0007669"/>
    <property type="project" value="UniProtKB-SubCell"/>
</dbReference>
<dbReference type="GO" id="GO:0003700">
    <property type="term" value="F:DNA-binding transcription factor activity"/>
    <property type="evidence" value="ECO:0007669"/>
    <property type="project" value="InterPro"/>
</dbReference>
<evidence type="ECO:0000256" key="1">
    <source>
        <dbReference type="ARBA" id="ARBA00004123"/>
    </source>
</evidence>
<accession>A0A7S2W924</accession>
<evidence type="ECO:0000256" key="2">
    <source>
        <dbReference type="ARBA" id="ARBA00023015"/>
    </source>
</evidence>
<name>A0A7S2W924_9STRA</name>
<keyword evidence="5" id="KW-0539">Nucleus</keyword>
<dbReference type="SUPFAM" id="SSF54171">
    <property type="entry name" value="DNA-binding domain"/>
    <property type="match status" value="1"/>
</dbReference>
<comment type="subcellular location">
    <subcellularLocation>
        <location evidence="1">Nucleus</location>
    </subcellularLocation>
</comment>
<proteinExistence type="predicted"/>
<dbReference type="InterPro" id="IPR016177">
    <property type="entry name" value="DNA-bd_dom_sf"/>
</dbReference>
<dbReference type="InterPro" id="IPR036955">
    <property type="entry name" value="AP2/ERF_dom_sf"/>
</dbReference>
<evidence type="ECO:0000256" key="4">
    <source>
        <dbReference type="ARBA" id="ARBA00023163"/>
    </source>
</evidence>